<feature type="transmembrane region" description="Helical" evidence="1">
    <location>
        <begin position="316"/>
        <end position="338"/>
    </location>
</feature>
<protein>
    <submittedName>
        <fullName evidence="2">Low temperature requirement protein LtrA</fullName>
    </submittedName>
</protein>
<evidence type="ECO:0000256" key="1">
    <source>
        <dbReference type="SAM" id="Phobius"/>
    </source>
</evidence>
<dbReference type="RefSeq" id="WP_079174256.1">
    <property type="nucleotide sequence ID" value="NZ_FONR01000011.1"/>
</dbReference>
<feature type="transmembrane region" description="Helical" evidence="1">
    <location>
        <begin position="152"/>
        <end position="172"/>
    </location>
</feature>
<proteinExistence type="predicted"/>
<dbReference type="AlphaFoldDB" id="A0A1I2L742"/>
<evidence type="ECO:0000313" key="3">
    <source>
        <dbReference type="Proteomes" id="UP000181942"/>
    </source>
</evidence>
<feature type="transmembrane region" description="Helical" evidence="1">
    <location>
        <begin position="350"/>
        <end position="368"/>
    </location>
</feature>
<dbReference type="OrthoDB" id="7698234at2"/>
<dbReference type="PANTHER" id="PTHR36840">
    <property type="entry name" value="BLL5714 PROTEIN"/>
    <property type="match status" value="1"/>
</dbReference>
<feature type="transmembrane region" description="Helical" evidence="1">
    <location>
        <begin position="217"/>
        <end position="237"/>
    </location>
</feature>
<keyword evidence="1" id="KW-1133">Transmembrane helix</keyword>
<feature type="transmembrane region" description="Helical" evidence="1">
    <location>
        <begin position="59"/>
        <end position="77"/>
    </location>
</feature>
<feature type="transmembrane region" description="Helical" evidence="1">
    <location>
        <begin position="97"/>
        <end position="114"/>
    </location>
</feature>
<sequence>MTSRHEQWTRLRRQLWQPPRAHGEQPRKRVVGPLELFYDLVVVVLVAQAAHHLAGDLDWHGLGQFAAVFALVWIAWFNGTLHHELHGHEDARGRSMFLLQILVLVPLGAFIPEAGGARGVAFAVTAGVLFAVLAVLWLLAARGDSPEFRRPSRLFVAGTAACAVVLVASAALPADVRVLTWGLLAVAYLAGFTAMIGTATPVQAVALSVTDALTERFGLFIIIVLGETVTGVVDGLAHEPTNVLTLAVGLVAVVIGFGAWWTYFDFAGHRPPRPTRASTVQWMLVHMPLTAAVAAMGAAMVGLVEHAHDSRTPTTTAWVLCGGAAVVLCATMVLATSLRVWHLDRGLYRPLARTCVVVAVMCVGVGAARPAPLVLGLALVVLLGVPWGLAVTYRLSHEEESAAEAVSAAAEHRDDNRR</sequence>
<dbReference type="Pfam" id="PF06772">
    <property type="entry name" value="LtrA"/>
    <property type="match status" value="1"/>
</dbReference>
<dbReference type="EMBL" id="FONR01000011">
    <property type="protein sequence ID" value="SFF72936.1"/>
    <property type="molecule type" value="Genomic_DNA"/>
</dbReference>
<organism evidence="2 3">
    <name type="scientific">Streptomyces mirabilis</name>
    <dbReference type="NCBI Taxonomy" id="68239"/>
    <lineage>
        <taxon>Bacteria</taxon>
        <taxon>Bacillati</taxon>
        <taxon>Actinomycetota</taxon>
        <taxon>Actinomycetes</taxon>
        <taxon>Kitasatosporales</taxon>
        <taxon>Streptomycetaceae</taxon>
        <taxon>Streptomyces</taxon>
    </lineage>
</organism>
<feature type="transmembrane region" description="Helical" evidence="1">
    <location>
        <begin position="36"/>
        <end position="53"/>
    </location>
</feature>
<dbReference type="PANTHER" id="PTHR36840:SF1">
    <property type="entry name" value="BLL5714 PROTEIN"/>
    <property type="match status" value="1"/>
</dbReference>
<feature type="transmembrane region" description="Helical" evidence="1">
    <location>
        <begin position="374"/>
        <end position="393"/>
    </location>
</feature>
<keyword evidence="1" id="KW-0812">Transmembrane</keyword>
<gene>
    <name evidence="2" type="ORF">SAMN02787118_111140</name>
</gene>
<keyword evidence="1" id="KW-0472">Membrane</keyword>
<accession>A0A1I2L742</accession>
<evidence type="ECO:0000313" key="2">
    <source>
        <dbReference type="EMBL" id="SFF72936.1"/>
    </source>
</evidence>
<name>A0A1I2L742_9ACTN</name>
<reference evidence="2 3" key="1">
    <citation type="submission" date="2016-10" db="EMBL/GenBank/DDBJ databases">
        <authorList>
            <person name="de Groot N.N."/>
        </authorList>
    </citation>
    <scope>NUCLEOTIDE SEQUENCE [LARGE SCALE GENOMIC DNA]</scope>
    <source>
        <strain evidence="2 3">OK461</strain>
    </source>
</reference>
<feature type="transmembrane region" description="Helical" evidence="1">
    <location>
        <begin position="243"/>
        <end position="263"/>
    </location>
</feature>
<dbReference type="InterPro" id="IPR010640">
    <property type="entry name" value="Low_temperature_requirement_A"/>
</dbReference>
<dbReference type="Proteomes" id="UP000181942">
    <property type="component" value="Unassembled WGS sequence"/>
</dbReference>
<feature type="transmembrane region" description="Helical" evidence="1">
    <location>
        <begin position="120"/>
        <end position="140"/>
    </location>
</feature>
<feature type="transmembrane region" description="Helical" evidence="1">
    <location>
        <begin position="284"/>
        <end position="304"/>
    </location>
</feature>